<dbReference type="AlphaFoldDB" id="A0A2H0N4D1"/>
<dbReference type="SUPFAM" id="SSF56281">
    <property type="entry name" value="Metallo-hydrolase/oxidoreductase"/>
    <property type="match status" value="1"/>
</dbReference>
<comment type="caution">
    <text evidence="1">The sequence shown here is derived from an EMBL/GenBank/DDBJ whole genome shotgun (WGS) entry which is preliminary data.</text>
</comment>
<evidence type="ECO:0008006" key="3">
    <source>
        <dbReference type="Google" id="ProtNLM"/>
    </source>
</evidence>
<accession>A0A2H0N4D1</accession>
<dbReference type="Proteomes" id="UP000229600">
    <property type="component" value="Unassembled WGS sequence"/>
</dbReference>
<dbReference type="EMBL" id="PCWN01000009">
    <property type="protein sequence ID" value="PIR03752.1"/>
    <property type="molecule type" value="Genomic_DNA"/>
</dbReference>
<dbReference type="PANTHER" id="PTHR39189">
    <property type="entry name" value="UPF0173 METAL-DEPENDENT HYDROLASE YTKL"/>
    <property type="match status" value="1"/>
</dbReference>
<evidence type="ECO:0000313" key="2">
    <source>
        <dbReference type="Proteomes" id="UP000229600"/>
    </source>
</evidence>
<name>A0A2H0N4D1_9BACT</name>
<dbReference type="Gene3D" id="3.60.15.10">
    <property type="entry name" value="Ribonuclease Z/Hydroxyacylglutathione hydrolase-like"/>
    <property type="match status" value="1"/>
</dbReference>
<dbReference type="InterPro" id="IPR036866">
    <property type="entry name" value="RibonucZ/Hydroxyglut_hydro"/>
</dbReference>
<evidence type="ECO:0000313" key="1">
    <source>
        <dbReference type="EMBL" id="PIR03752.1"/>
    </source>
</evidence>
<reference evidence="1 2" key="1">
    <citation type="submission" date="2017-09" db="EMBL/GenBank/DDBJ databases">
        <title>Depth-based differentiation of microbial function through sediment-hosted aquifers and enrichment of novel symbionts in the deep terrestrial subsurface.</title>
        <authorList>
            <person name="Probst A.J."/>
            <person name="Ladd B."/>
            <person name="Jarett J.K."/>
            <person name="Geller-Mcgrath D.E."/>
            <person name="Sieber C.M."/>
            <person name="Emerson J.B."/>
            <person name="Anantharaman K."/>
            <person name="Thomas B.C."/>
            <person name="Malmstrom R."/>
            <person name="Stieglmeier M."/>
            <person name="Klingl A."/>
            <person name="Woyke T."/>
            <person name="Ryan C.M."/>
            <person name="Banfield J.F."/>
        </authorList>
    </citation>
    <scope>NUCLEOTIDE SEQUENCE [LARGE SCALE GENOMIC DNA]</scope>
    <source>
        <strain evidence="1">CG11_big_fil_rev_8_21_14_0_20_39_34</strain>
    </source>
</reference>
<dbReference type="PANTHER" id="PTHR39189:SF1">
    <property type="entry name" value="UPF0173 METAL-DEPENDENT HYDROLASE YTKL"/>
    <property type="match status" value="1"/>
</dbReference>
<proteinExistence type="predicted"/>
<gene>
    <name evidence="1" type="ORF">COV59_04775</name>
</gene>
<protein>
    <recommendedName>
        <fullName evidence="3">Lactamase</fullName>
    </recommendedName>
</protein>
<organism evidence="1 2">
    <name type="scientific">Candidatus Magasanikbacteria bacterium CG11_big_fil_rev_8_21_14_0_20_39_34</name>
    <dbReference type="NCBI Taxonomy" id="1974653"/>
    <lineage>
        <taxon>Bacteria</taxon>
        <taxon>Candidatus Magasanikiibacteriota</taxon>
    </lineage>
</organism>
<dbReference type="Pfam" id="PF13483">
    <property type="entry name" value="Lactamase_B_3"/>
    <property type="match status" value="1"/>
</dbReference>
<sequence length="204" mass="22269">MHISWLGSTAFKLQLKPQHEDVTVVIDPYKPGKGSFPRNLASNIAIYTRGTDDSITISGDTFILDTPGECETKGVLMTSVQGNNPNTTMVRIDAEQLSIAHLGLTNELPTDSQLEVLSDVDILFIPVGGINCLEPEKAVKAVNMIEPRVVIPMAYKSDNDPQAAPLEAFLKELGVKADPAEKKVILKKKDLPQEEMMVVTLAKE</sequence>